<gene>
    <name evidence="5" type="ORF">UFOPK2837_00447</name>
</gene>
<evidence type="ECO:0000256" key="3">
    <source>
        <dbReference type="ARBA" id="ARBA00023163"/>
    </source>
</evidence>
<dbReference type="PANTHER" id="PTHR30146:SF109">
    <property type="entry name" value="HTH-TYPE TRANSCRIPTIONAL REGULATOR GALS"/>
    <property type="match status" value="1"/>
</dbReference>
<protein>
    <submittedName>
        <fullName evidence="5">Unannotated protein</fullName>
    </submittedName>
</protein>
<dbReference type="PROSITE" id="PS00356">
    <property type="entry name" value="HTH_LACI_1"/>
    <property type="match status" value="1"/>
</dbReference>
<feature type="domain" description="HTH lacI-type" evidence="4">
    <location>
        <begin position="6"/>
        <end position="60"/>
    </location>
</feature>
<evidence type="ECO:0000256" key="1">
    <source>
        <dbReference type="ARBA" id="ARBA00023015"/>
    </source>
</evidence>
<dbReference type="GO" id="GO:0003700">
    <property type="term" value="F:DNA-binding transcription factor activity"/>
    <property type="evidence" value="ECO:0007669"/>
    <property type="project" value="TreeGrafter"/>
</dbReference>
<dbReference type="InterPro" id="IPR046335">
    <property type="entry name" value="LacI/GalR-like_sensor"/>
</dbReference>
<dbReference type="Pfam" id="PF00356">
    <property type="entry name" value="LacI"/>
    <property type="match status" value="1"/>
</dbReference>
<dbReference type="Pfam" id="PF13377">
    <property type="entry name" value="Peripla_BP_3"/>
    <property type="match status" value="1"/>
</dbReference>
<dbReference type="InterPro" id="IPR000843">
    <property type="entry name" value="HTH_LacI"/>
</dbReference>
<dbReference type="Gene3D" id="1.10.260.40">
    <property type="entry name" value="lambda repressor-like DNA-binding domains"/>
    <property type="match status" value="1"/>
</dbReference>
<dbReference type="InterPro" id="IPR010982">
    <property type="entry name" value="Lambda_DNA-bd_dom_sf"/>
</dbReference>
<dbReference type="SUPFAM" id="SSF53822">
    <property type="entry name" value="Periplasmic binding protein-like I"/>
    <property type="match status" value="1"/>
</dbReference>
<organism evidence="5">
    <name type="scientific">freshwater metagenome</name>
    <dbReference type="NCBI Taxonomy" id="449393"/>
    <lineage>
        <taxon>unclassified sequences</taxon>
        <taxon>metagenomes</taxon>
        <taxon>ecological metagenomes</taxon>
    </lineage>
</organism>
<dbReference type="PROSITE" id="PS50932">
    <property type="entry name" value="HTH_LACI_2"/>
    <property type="match status" value="1"/>
</dbReference>
<sequence>MKKRPVSMLDVAAHSGVSHQTVSRVLNNHVHVSQKTRAKVLEAMTSLGYAPNLAARALSNGKTTTIGVLSYDSALFGPATRLHAVQRAARDIGYAVTLATTKGVDESTVANGIQELIHSGVDGIILITPLTGGSVLKAEVLGGIPCVTVVGDILKDTPSVNVDQLLGAKKAVDYLISLGHKNIGHISGPKTWYEASERREGWRKALEGAGLAKGPLIYGDWSAESGYQAIKAIIKKGDTTAVFVANDAMALGVLKALSELRIKVPQHMSVVGFDDIPEAEFLIPGLTTIRQDFVEVGKRSVELLMDLIGKKERDSYQIAIKPELIVRMSTSSPSSSR</sequence>
<keyword evidence="2" id="KW-0238">DNA-binding</keyword>
<dbReference type="SUPFAM" id="SSF47413">
    <property type="entry name" value="lambda repressor-like DNA-binding domains"/>
    <property type="match status" value="1"/>
</dbReference>
<reference evidence="5" key="1">
    <citation type="submission" date="2020-05" db="EMBL/GenBank/DDBJ databases">
        <authorList>
            <person name="Chiriac C."/>
            <person name="Salcher M."/>
            <person name="Ghai R."/>
            <person name="Kavagutti S V."/>
        </authorList>
    </citation>
    <scope>NUCLEOTIDE SEQUENCE</scope>
</reference>
<dbReference type="GO" id="GO:0000976">
    <property type="term" value="F:transcription cis-regulatory region binding"/>
    <property type="evidence" value="ECO:0007669"/>
    <property type="project" value="TreeGrafter"/>
</dbReference>
<evidence type="ECO:0000259" key="4">
    <source>
        <dbReference type="PROSITE" id="PS50932"/>
    </source>
</evidence>
<evidence type="ECO:0000313" key="5">
    <source>
        <dbReference type="EMBL" id="CAB4748394.1"/>
    </source>
</evidence>
<accession>A0A6J6TNM8</accession>
<keyword evidence="1" id="KW-0805">Transcription regulation</keyword>
<dbReference type="AlphaFoldDB" id="A0A6J6TNM8"/>
<name>A0A6J6TNM8_9ZZZZ</name>
<dbReference type="InterPro" id="IPR028082">
    <property type="entry name" value="Peripla_BP_I"/>
</dbReference>
<dbReference type="SMART" id="SM00354">
    <property type="entry name" value="HTH_LACI"/>
    <property type="match status" value="1"/>
</dbReference>
<proteinExistence type="predicted"/>
<evidence type="ECO:0000256" key="2">
    <source>
        <dbReference type="ARBA" id="ARBA00023125"/>
    </source>
</evidence>
<dbReference type="CDD" id="cd01574">
    <property type="entry name" value="PBP1_LacI"/>
    <property type="match status" value="1"/>
</dbReference>
<dbReference type="Gene3D" id="3.40.50.2300">
    <property type="match status" value="2"/>
</dbReference>
<keyword evidence="3" id="KW-0804">Transcription</keyword>
<dbReference type="EMBL" id="CAEZZF010000023">
    <property type="protein sequence ID" value="CAB4748394.1"/>
    <property type="molecule type" value="Genomic_DNA"/>
</dbReference>
<dbReference type="PANTHER" id="PTHR30146">
    <property type="entry name" value="LACI-RELATED TRANSCRIPTIONAL REPRESSOR"/>
    <property type="match status" value="1"/>
</dbReference>
<dbReference type="CDD" id="cd01392">
    <property type="entry name" value="HTH_LacI"/>
    <property type="match status" value="1"/>
</dbReference>